<proteinExistence type="predicted"/>
<evidence type="ECO:0000313" key="1">
    <source>
        <dbReference type="EMBL" id="CDH06657.1"/>
    </source>
</evidence>
<organism evidence="1">
    <name type="scientific">Xenorhabdus bovienii str. oregonense</name>
    <dbReference type="NCBI Taxonomy" id="1398202"/>
    <lineage>
        <taxon>Bacteria</taxon>
        <taxon>Pseudomonadati</taxon>
        <taxon>Pseudomonadota</taxon>
        <taxon>Gammaproteobacteria</taxon>
        <taxon>Enterobacterales</taxon>
        <taxon>Morganellaceae</taxon>
        <taxon>Xenorhabdus</taxon>
    </lineage>
</organism>
<accession>A0A077NX06</accession>
<name>A0A077NX06_XENBV</name>
<comment type="caution">
    <text evidence="1">The sequence shown here is derived from an EMBL/GenBank/DDBJ whole genome shotgun (WGS) entry which is preliminary data.</text>
</comment>
<protein>
    <submittedName>
        <fullName evidence="1">Uncharacterized protein</fullName>
    </submittedName>
</protein>
<dbReference type="HOGENOM" id="CLU_2995684_0_0_6"/>
<dbReference type="EMBL" id="CBSX010000156">
    <property type="protein sequence ID" value="CDH06657.1"/>
    <property type="molecule type" value="Genomic_DNA"/>
</dbReference>
<dbReference type="AlphaFoldDB" id="A0A077NX06"/>
<sequence>MGQAGCFIDKGFLIMRFFKLLPIVLALTAEGCTTKPADDTANIVDVRVSVPRWTLAM</sequence>
<gene>
    <name evidence="1" type="ORF">XBO1_2390005</name>
</gene>
<dbReference type="Proteomes" id="UP000028483">
    <property type="component" value="Unassembled WGS sequence"/>
</dbReference>
<reference evidence="1" key="1">
    <citation type="submission" date="2013-07" db="EMBL/GenBank/DDBJ databases">
        <title>Sub-species coevolution in mutualistic symbiosis.</title>
        <authorList>
            <person name="Murfin K."/>
            <person name="Klassen J."/>
            <person name="Lee M."/>
            <person name="Forst S."/>
            <person name="Stock P."/>
            <person name="Goodrich-Blair H."/>
        </authorList>
    </citation>
    <scope>NUCLEOTIDE SEQUENCE [LARGE SCALE GENOMIC DNA]</scope>
    <source>
        <strain evidence="1">Oregonense</strain>
    </source>
</reference>